<dbReference type="InterPro" id="IPR003661">
    <property type="entry name" value="HisK_dim/P_dom"/>
</dbReference>
<evidence type="ECO:0000313" key="10">
    <source>
        <dbReference type="EMBL" id="AMY11288.1"/>
    </source>
</evidence>
<dbReference type="CDD" id="cd00130">
    <property type="entry name" value="PAS"/>
    <property type="match status" value="1"/>
</dbReference>
<dbReference type="SMART" id="SM00448">
    <property type="entry name" value="REC"/>
    <property type="match status" value="1"/>
</dbReference>
<reference evidence="11" key="2">
    <citation type="submission" date="2016-04" db="EMBL/GenBank/DDBJ databases">
        <title>First Complete Genome Sequence of a Subdivision 6 Acidobacterium.</title>
        <authorList>
            <person name="Huang S."/>
            <person name="Vieira S."/>
            <person name="Bunk B."/>
            <person name="Riedel T."/>
            <person name="Sproeer C."/>
            <person name="Overmann J."/>
        </authorList>
    </citation>
    <scope>NUCLEOTIDE SEQUENCE [LARGE SCALE GENOMIC DNA]</scope>
    <source>
        <strain evidence="11">DSM 100886 HEG_-6_39</strain>
    </source>
</reference>
<dbReference type="Gene3D" id="3.30.450.20">
    <property type="entry name" value="PAS domain"/>
    <property type="match status" value="1"/>
</dbReference>
<dbReference type="PRINTS" id="PR00344">
    <property type="entry name" value="BCTRLSENSOR"/>
</dbReference>
<dbReference type="SUPFAM" id="SSF47384">
    <property type="entry name" value="Homodimeric domain of signal transducing histidine kinase"/>
    <property type="match status" value="1"/>
</dbReference>
<keyword evidence="5" id="KW-1133">Transmembrane helix</keyword>
<feature type="transmembrane region" description="Helical" evidence="5">
    <location>
        <begin position="110"/>
        <end position="131"/>
    </location>
</feature>
<feature type="transmembrane region" description="Helical" evidence="5">
    <location>
        <begin position="12"/>
        <end position="30"/>
    </location>
</feature>
<dbReference type="CDD" id="cd17546">
    <property type="entry name" value="REC_hyHK_CKI1_RcsC-like"/>
    <property type="match status" value="1"/>
</dbReference>
<keyword evidence="5" id="KW-0472">Membrane</keyword>
<evidence type="ECO:0000259" key="9">
    <source>
        <dbReference type="PROSITE" id="PS50113"/>
    </source>
</evidence>
<evidence type="ECO:0000259" key="6">
    <source>
        <dbReference type="PROSITE" id="PS50109"/>
    </source>
</evidence>
<dbReference type="InterPro" id="IPR000700">
    <property type="entry name" value="PAS-assoc_C"/>
</dbReference>
<dbReference type="Pfam" id="PF00512">
    <property type="entry name" value="HisKA"/>
    <property type="match status" value="1"/>
</dbReference>
<dbReference type="Pfam" id="PF13426">
    <property type="entry name" value="PAS_9"/>
    <property type="match status" value="1"/>
</dbReference>
<accession>A0A143PT13</accession>
<evidence type="ECO:0000256" key="3">
    <source>
        <dbReference type="ARBA" id="ARBA00022553"/>
    </source>
</evidence>
<evidence type="ECO:0000259" key="8">
    <source>
        <dbReference type="PROSITE" id="PS50112"/>
    </source>
</evidence>
<feature type="transmembrane region" description="Helical" evidence="5">
    <location>
        <begin position="68"/>
        <end position="90"/>
    </location>
</feature>
<feature type="transmembrane region" description="Helical" evidence="5">
    <location>
        <begin position="188"/>
        <end position="221"/>
    </location>
</feature>
<dbReference type="STRING" id="1855912.LuPra_04535"/>
<gene>
    <name evidence="10" type="ORF">LuPra_04535</name>
</gene>
<proteinExistence type="predicted"/>
<dbReference type="InterPro" id="IPR001610">
    <property type="entry name" value="PAC"/>
</dbReference>
<dbReference type="Gene3D" id="3.30.565.10">
    <property type="entry name" value="Histidine kinase-like ATPase, C-terminal domain"/>
    <property type="match status" value="1"/>
</dbReference>
<dbReference type="EMBL" id="CP015136">
    <property type="protein sequence ID" value="AMY11288.1"/>
    <property type="molecule type" value="Genomic_DNA"/>
</dbReference>
<dbReference type="NCBIfam" id="TIGR00229">
    <property type="entry name" value="sensory_box"/>
    <property type="match status" value="1"/>
</dbReference>
<sequence>MQTTKTQRWLTLYVSSVTLAGLALLAWALPSVRDNPFVVAGLLALAAALSALKIHVPLARGWATMSTSFAALFVAMLTTGVGPALVIAAVSGWVQSAFHSKTRSPLWRHLFNSMMLVLSVGAAGSTFLLLGGQLGDIGQALDIGPLIGATAAYFLTNSLIVSTAVAVSTGQPLWRCWHDNFLWTAPGYFLTAGVVSLATLVASAGKWGVVLFVLVPVAFIYHSYKVYFGRLHDEQKRVQAMADLHASAREDLAAEKERLAVTLRSIGDAVITTDLQGRVTMLNVVAEELTGRTQEKAIGRAIDDVLCLWDPEGATVQEVPVARILDTGRMPDAETNGSLIAPDGARLSVNLTGAAMSDGEGQKVGVVLVVRDITESVRLTQERVRASKLESLGVLAGGIAHDFNNVLTAVVGNIALARSDETLSRETATWLEEAERACLRARTLTHQLLTFSRGGDPVKRPMHIGPLVDATVRFAVSGSNVRCSVEVAPDMWAVDADEGQIEQVVHNIVLNAKQAMPRGGQVHVSCGNARLSPGLDMPGAVRQFVRISIRDQGVGIPPEHLERIFDPYFTTKPSGTGLGLAVSHAVIKNHGGLLQAESSIGTGTVFHILLPRSIKRVAPVPSAPTVAIPHGKGRVLVMDDDRSIATVTASMLKTLGYTPDIVSDGEMAVERYLMAMESDDPYDAVVMDLTVPGGMGGAEALAQLREYDPRVCAVVMSGYADTGLLAEYQSVGFAGRLAKPFSLRDLAVTLHDLLAEARRRVPHA</sequence>
<keyword evidence="5" id="KW-0812">Transmembrane</keyword>
<dbReference type="InterPro" id="IPR036890">
    <property type="entry name" value="HATPase_C_sf"/>
</dbReference>
<dbReference type="AlphaFoldDB" id="A0A143PT13"/>
<dbReference type="InterPro" id="IPR011006">
    <property type="entry name" value="CheY-like_superfamily"/>
</dbReference>
<dbReference type="Pfam" id="PF02518">
    <property type="entry name" value="HATPase_c"/>
    <property type="match status" value="1"/>
</dbReference>
<feature type="transmembrane region" description="Helical" evidence="5">
    <location>
        <begin position="143"/>
        <end position="168"/>
    </location>
</feature>
<comment type="catalytic activity">
    <reaction evidence="1">
        <text>ATP + protein L-histidine = ADP + protein N-phospho-L-histidine.</text>
        <dbReference type="EC" id="2.7.13.3"/>
    </reaction>
</comment>
<dbReference type="InterPro" id="IPR035965">
    <property type="entry name" value="PAS-like_dom_sf"/>
</dbReference>
<reference evidence="10 11" key="1">
    <citation type="journal article" date="2016" name="Genome Announc.">
        <title>First Complete Genome Sequence of a Subdivision 6 Acidobacterium Strain.</title>
        <authorList>
            <person name="Huang S."/>
            <person name="Vieira S."/>
            <person name="Bunk B."/>
            <person name="Riedel T."/>
            <person name="Sproer C."/>
            <person name="Overmann J."/>
        </authorList>
    </citation>
    <scope>NUCLEOTIDE SEQUENCE [LARGE SCALE GENOMIC DNA]</scope>
    <source>
        <strain evidence="11">DSM 100886 HEG_-6_39</strain>
    </source>
</reference>
<dbReference type="PROSITE" id="PS50109">
    <property type="entry name" value="HIS_KIN"/>
    <property type="match status" value="1"/>
</dbReference>
<dbReference type="InterPro" id="IPR005467">
    <property type="entry name" value="His_kinase_dom"/>
</dbReference>
<evidence type="ECO:0000256" key="5">
    <source>
        <dbReference type="SAM" id="Phobius"/>
    </source>
</evidence>
<feature type="domain" description="Histidine kinase" evidence="6">
    <location>
        <begin position="398"/>
        <end position="614"/>
    </location>
</feature>
<dbReference type="InterPro" id="IPR004358">
    <property type="entry name" value="Sig_transdc_His_kin-like_C"/>
</dbReference>
<name>A0A143PT13_LUTPR</name>
<evidence type="ECO:0000256" key="2">
    <source>
        <dbReference type="ARBA" id="ARBA00012438"/>
    </source>
</evidence>
<feature type="modified residue" description="4-aspartylphosphate" evidence="4">
    <location>
        <position position="688"/>
    </location>
</feature>
<dbReference type="InterPro" id="IPR001789">
    <property type="entry name" value="Sig_transdc_resp-reg_receiver"/>
</dbReference>
<dbReference type="CDD" id="cd00082">
    <property type="entry name" value="HisKA"/>
    <property type="match status" value="1"/>
</dbReference>
<dbReference type="EC" id="2.7.13.3" evidence="2"/>
<dbReference type="SUPFAM" id="SSF55785">
    <property type="entry name" value="PYP-like sensor domain (PAS domain)"/>
    <property type="match status" value="1"/>
</dbReference>
<feature type="domain" description="Response regulatory" evidence="7">
    <location>
        <begin position="634"/>
        <end position="754"/>
    </location>
</feature>
<dbReference type="SMART" id="SM00387">
    <property type="entry name" value="HATPase_c"/>
    <property type="match status" value="1"/>
</dbReference>
<dbReference type="SMART" id="SM00091">
    <property type="entry name" value="PAS"/>
    <property type="match status" value="1"/>
</dbReference>
<evidence type="ECO:0000313" key="11">
    <source>
        <dbReference type="Proteomes" id="UP000076079"/>
    </source>
</evidence>
<dbReference type="InterPro" id="IPR036097">
    <property type="entry name" value="HisK_dim/P_sf"/>
</dbReference>
<dbReference type="PROSITE" id="PS50112">
    <property type="entry name" value="PAS"/>
    <property type="match status" value="1"/>
</dbReference>
<keyword evidence="11" id="KW-1185">Reference proteome</keyword>
<dbReference type="OrthoDB" id="9815750at2"/>
<feature type="domain" description="PAS" evidence="8">
    <location>
        <begin position="255"/>
        <end position="328"/>
    </location>
</feature>
<evidence type="ECO:0000256" key="4">
    <source>
        <dbReference type="PROSITE-ProRule" id="PRU00169"/>
    </source>
</evidence>
<protein>
    <recommendedName>
        <fullName evidence="2">histidine kinase</fullName>
        <ecNumber evidence="2">2.7.13.3</ecNumber>
    </recommendedName>
</protein>
<dbReference type="SUPFAM" id="SSF52172">
    <property type="entry name" value="CheY-like"/>
    <property type="match status" value="1"/>
</dbReference>
<evidence type="ECO:0000256" key="1">
    <source>
        <dbReference type="ARBA" id="ARBA00000085"/>
    </source>
</evidence>
<dbReference type="RefSeq" id="WP_110172851.1">
    <property type="nucleotide sequence ID" value="NZ_CP015136.1"/>
</dbReference>
<dbReference type="KEGG" id="abac:LuPra_04535"/>
<dbReference type="GO" id="GO:0000155">
    <property type="term" value="F:phosphorelay sensor kinase activity"/>
    <property type="evidence" value="ECO:0007669"/>
    <property type="project" value="InterPro"/>
</dbReference>
<dbReference type="Pfam" id="PF00072">
    <property type="entry name" value="Response_reg"/>
    <property type="match status" value="1"/>
</dbReference>
<dbReference type="SMART" id="SM00086">
    <property type="entry name" value="PAC"/>
    <property type="match status" value="1"/>
</dbReference>
<dbReference type="InterPro" id="IPR003594">
    <property type="entry name" value="HATPase_dom"/>
</dbReference>
<dbReference type="PANTHER" id="PTHR43065:SF42">
    <property type="entry name" value="TWO-COMPONENT SENSOR PPRA"/>
    <property type="match status" value="1"/>
</dbReference>
<dbReference type="Gene3D" id="1.10.287.130">
    <property type="match status" value="1"/>
</dbReference>
<dbReference type="SUPFAM" id="SSF55874">
    <property type="entry name" value="ATPase domain of HSP90 chaperone/DNA topoisomerase II/histidine kinase"/>
    <property type="match status" value="1"/>
</dbReference>
<dbReference type="PROSITE" id="PS50113">
    <property type="entry name" value="PAC"/>
    <property type="match status" value="1"/>
</dbReference>
<keyword evidence="3 4" id="KW-0597">Phosphoprotein</keyword>
<evidence type="ECO:0000259" key="7">
    <source>
        <dbReference type="PROSITE" id="PS50110"/>
    </source>
</evidence>
<dbReference type="Gene3D" id="3.40.50.2300">
    <property type="match status" value="1"/>
</dbReference>
<dbReference type="PROSITE" id="PS50110">
    <property type="entry name" value="RESPONSE_REGULATORY"/>
    <property type="match status" value="1"/>
</dbReference>
<dbReference type="SMART" id="SM00388">
    <property type="entry name" value="HisKA"/>
    <property type="match status" value="1"/>
</dbReference>
<dbReference type="PANTHER" id="PTHR43065">
    <property type="entry name" value="SENSOR HISTIDINE KINASE"/>
    <property type="match status" value="1"/>
</dbReference>
<dbReference type="Proteomes" id="UP000076079">
    <property type="component" value="Chromosome"/>
</dbReference>
<organism evidence="10 11">
    <name type="scientific">Luteitalea pratensis</name>
    <dbReference type="NCBI Taxonomy" id="1855912"/>
    <lineage>
        <taxon>Bacteria</taxon>
        <taxon>Pseudomonadati</taxon>
        <taxon>Acidobacteriota</taxon>
        <taxon>Vicinamibacteria</taxon>
        <taxon>Vicinamibacterales</taxon>
        <taxon>Vicinamibacteraceae</taxon>
        <taxon>Luteitalea</taxon>
    </lineage>
</organism>
<dbReference type="InterPro" id="IPR000014">
    <property type="entry name" value="PAS"/>
</dbReference>
<feature type="transmembrane region" description="Helical" evidence="5">
    <location>
        <begin position="36"/>
        <end position="56"/>
    </location>
</feature>
<feature type="domain" description="PAC" evidence="9">
    <location>
        <begin position="333"/>
        <end position="385"/>
    </location>
</feature>